<keyword evidence="2 3" id="KW-0548">Nucleotidyltransferase</keyword>
<dbReference type="PRINTS" id="PR00870">
    <property type="entry name" value="DNAPOLXBETA"/>
</dbReference>
<comment type="subcellular location">
    <subcellularLocation>
        <location evidence="3">Nucleus</location>
    </subcellularLocation>
</comment>
<dbReference type="GO" id="GO:0003887">
    <property type="term" value="F:DNA-directed DNA polymerase activity"/>
    <property type="evidence" value="ECO:0007669"/>
    <property type="project" value="UniProtKB-UniRule"/>
</dbReference>
<dbReference type="Pfam" id="PF14791">
    <property type="entry name" value="DNA_pol_B_thumb"/>
    <property type="match status" value="1"/>
</dbReference>
<comment type="function">
    <text evidence="3">DNA polymerase that functions in several pathways of DNA repair. Involved in base excision repair (BER) responsible for repair of lesions that give rise to abasic (AP) sites in DNA. Also contributes to DNA double-strand break repair by non-homologous end joining and homologous recombination. Has both template-dependent and template-independent (terminal transferase) DNA polymerase activities. Has also a 5'-deoxyribose-5-phosphate lyase (dRP lyase) activity.</text>
</comment>
<evidence type="ECO:0000313" key="6">
    <source>
        <dbReference type="Proteomes" id="UP001489004"/>
    </source>
</evidence>
<keyword evidence="3" id="KW-0539">Nucleus</keyword>
<keyword evidence="6" id="KW-1185">Reference proteome</keyword>
<dbReference type="SUPFAM" id="SSF81301">
    <property type="entry name" value="Nucleotidyltransferase"/>
    <property type="match status" value="1"/>
</dbReference>
<name>A0AAW1P6Y1_9CHLO</name>
<dbReference type="InterPro" id="IPR002008">
    <property type="entry name" value="DNA_pol_X_beta-like"/>
</dbReference>
<dbReference type="GO" id="GO:0046872">
    <property type="term" value="F:metal ion binding"/>
    <property type="evidence" value="ECO:0007669"/>
    <property type="project" value="UniProtKB-UniRule"/>
</dbReference>
<comment type="similarity">
    <text evidence="3">Belongs to the DNA polymerase type-X family.</text>
</comment>
<keyword evidence="3" id="KW-0239">DNA-directed DNA polymerase</keyword>
<comment type="caution">
    <text evidence="5">The sequence shown here is derived from an EMBL/GenBank/DDBJ whole genome shotgun (WGS) entry which is preliminary data.</text>
</comment>
<dbReference type="GO" id="GO:0006303">
    <property type="term" value="P:double-strand break repair via nonhomologous end joining"/>
    <property type="evidence" value="ECO:0007669"/>
    <property type="project" value="TreeGrafter"/>
</dbReference>
<accession>A0AAW1P6Y1</accession>
<evidence type="ECO:0000256" key="1">
    <source>
        <dbReference type="ARBA" id="ARBA00022679"/>
    </source>
</evidence>
<dbReference type="Proteomes" id="UP001489004">
    <property type="component" value="Unassembled WGS sequence"/>
</dbReference>
<dbReference type="AlphaFoldDB" id="A0AAW1P6Y1"/>
<dbReference type="InterPro" id="IPR037160">
    <property type="entry name" value="DNA_Pol_thumb_sf"/>
</dbReference>
<dbReference type="InterPro" id="IPR043519">
    <property type="entry name" value="NT_sf"/>
</dbReference>
<gene>
    <name evidence="5" type="ORF">WJX72_000290</name>
</gene>
<evidence type="ECO:0000256" key="3">
    <source>
        <dbReference type="RuleBase" id="RU366014"/>
    </source>
</evidence>
<keyword evidence="3" id="KW-0234">DNA repair</keyword>
<dbReference type="EC" id="2.7.7.7" evidence="3"/>
<evidence type="ECO:0000256" key="2">
    <source>
        <dbReference type="ARBA" id="ARBA00022695"/>
    </source>
</evidence>
<keyword evidence="1 3" id="KW-0808">Transferase</keyword>
<feature type="domain" description="DNA polymerase beta thumb" evidence="4">
    <location>
        <begin position="60"/>
        <end position="147"/>
    </location>
</feature>
<sequence>MPTHLDSIREDVANMPRKGPKDNLIVDRFDHIFGNFLTSKGKVRRMDLIIAPAEEEAFCILGWTGSRQWLRYLRLYASQRGMYLNSHRLMRKGEDGRAYIIPDEVPPLDRAKQPFWPPGWGPGCKVTCERDILELLEIPYREPHERNCP</sequence>
<dbReference type="InterPro" id="IPR022312">
    <property type="entry name" value="DNA_pol_X"/>
</dbReference>
<dbReference type="EMBL" id="JALJOR010000015">
    <property type="protein sequence ID" value="KAK9805473.1"/>
    <property type="molecule type" value="Genomic_DNA"/>
</dbReference>
<protein>
    <recommendedName>
        <fullName evidence="3">DNA polymerase</fullName>
        <ecNumber evidence="3">2.7.7.7</ecNumber>
    </recommendedName>
</protein>
<dbReference type="PANTHER" id="PTHR11276">
    <property type="entry name" value="DNA POLYMERASE TYPE-X FAMILY MEMBER"/>
    <property type="match status" value="1"/>
</dbReference>
<dbReference type="PANTHER" id="PTHR11276:SF28">
    <property type="entry name" value="DNA POLYMERASE LAMBDA"/>
    <property type="match status" value="1"/>
</dbReference>
<dbReference type="Gene3D" id="3.30.210.10">
    <property type="entry name" value="DNA polymerase, thumb domain"/>
    <property type="match status" value="1"/>
</dbReference>
<organism evidence="5 6">
    <name type="scientific">[Myrmecia] bisecta</name>
    <dbReference type="NCBI Taxonomy" id="41462"/>
    <lineage>
        <taxon>Eukaryota</taxon>
        <taxon>Viridiplantae</taxon>
        <taxon>Chlorophyta</taxon>
        <taxon>core chlorophytes</taxon>
        <taxon>Trebouxiophyceae</taxon>
        <taxon>Trebouxiales</taxon>
        <taxon>Trebouxiaceae</taxon>
        <taxon>Myrmecia</taxon>
    </lineage>
</organism>
<dbReference type="InterPro" id="IPR029398">
    <property type="entry name" value="PolB_thumb"/>
</dbReference>
<keyword evidence="3" id="KW-0227">DNA damage</keyword>
<comment type="catalytic activity">
    <reaction evidence="3">
        <text>DNA(n) + a 2'-deoxyribonucleoside 5'-triphosphate = DNA(n+1) + diphosphate</text>
        <dbReference type="Rhea" id="RHEA:22508"/>
        <dbReference type="Rhea" id="RHEA-COMP:17339"/>
        <dbReference type="Rhea" id="RHEA-COMP:17340"/>
        <dbReference type="ChEBI" id="CHEBI:33019"/>
        <dbReference type="ChEBI" id="CHEBI:61560"/>
        <dbReference type="ChEBI" id="CHEBI:173112"/>
        <dbReference type="EC" id="2.7.7.7"/>
    </reaction>
</comment>
<dbReference type="GO" id="GO:0003677">
    <property type="term" value="F:DNA binding"/>
    <property type="evidence" value="ECO:0007669"/>
    <property type="project" value="UniProtKB-UniRule"/>
</dbReference>
<dbReference type="GO" id="GO:0005634">
    <property type="term" value="C:nucleus"/>
    <property type="evidence" value="ECO:0007669"/>
    <property type="project" value="UniProtKB-SubCell"/>
</dbReference>
<evidence type="ECO:0000313" key="5">
    <source>
        <dbReference type="EMBL" id="KAK9805473.1"/>
    </source>
</evidence>
<reference evidence="5 6" key="1">
    <citation type="journal article" date="2024" name="Nat. Commun.">
        <title>Phylogenomics reveals the evolutionary origins of lichenization in chlorophyte algae.</title>
        <authorList>
            <person name="Puginier C."/>
            <person name="Libourel C."/>
            <person name="Otte J."/>
            <person name="Skaloud P."/>
            <person name="Haon M."/>
            <person name="Grisel S."/>
            <person name="Petersen M."/>
            <person name="Berrin J.G."/>
            <person name="Delaux P.M."/>
            <person name="Dal Grande F."/>
            <person name="Keller J."/>
        </authorList>
    </citation>
    <scope>NUCLEOTIDE SEQUENCE [LARGE SCALE GENOMIC DNA]</scope>
    <source>
        <strain evidence="5 6">SAG 2043</strain>
    </source>
</reference>
<evidence type="ECO:0000259" key="4">
    <source>
        <dbReference type="Pfam" id="PF14791"/>
    </source>
</evidence>
<proteinExistence type="inferred from homology"/>